<protein>
    <recommendedName>
        <fullName evidence="1">HNH nuclease domain-containing protein</fullName>
    </recommendedName>
</protein>
<keyword evidence="3" id="KW-1185">Reference proteome</keyword>
<organism evidence="2 3">
    <name type="scientific">Armillaria tabescens</name>
    <name type="common">Ringless honey mushroom</name>
    <name type="synonym">Agaricus tabescens</name>
    <dbReference type="NCBI Taxonomy" id="1929756"/>
    <lineage>
        <taxon>Eukaryota</taxon>
        <taxon>Fungi</taxon>
        <taxon>Dikarya</taxon>
        <taxon>Basidiomycota</taxon>
        <taxon>Agaricomycotina</taxon>
        <taxon>Agaricomycetes</taxon>
        <taxon>Agaricomycetidae</taxon>
        <taxon>Agaricales</taxon>
        <taxon>Marasmiineae</taxon>
        <taxon>Physalacriaceae</taxon>
        <taxon>Desarmillaria</taxon>
    </lineage>
</organism>
<sequence>MSNSQPCYELFVFPDGKDGEFLKIPIIDVAYITKRPVKFLQFVGYCVLGVNGRIMSKGAFMGDDEVITEGKYYFVVPQTVASRKDSHLVDPDVLMEIGEYINSCSLDWTSDAHREFTDKVVARDCSGLVMNNVPSDCGSAHIIPCARGDAATISQARPRGNESEITDIHDVRNGLLLFLSIKELFTKDLVLIRTPNAVLNHDDLLLHETSITRNLNMQGITDENYVSLAFIWLRAEGPPPILFFDDNTPGVGSRDKVPSGSRHRYGPLYEARSSLPAGFLLEFMFGALAVRLWASKSLRDRLKTATHAMYPSRVPDVETETDETKLSPEQQKIFLAMDAVMALRSQVAARTNNRRGGI</sequence>
<evidence type="ECO:0000313" key="3">
    <source>
        <dbReference type="Proteomes" id="UP001175211"/>
    </source>
</evidence>
<dbReference type="InterPro" id="IPR003615">
    <property type="entry name" value="HNH_nuc"/>
</dbReference>
<dbReference type="AlphaFoldDB" id="A0AA39KFF1"/>
<dbReference type="Proteomes" id="UP001175211">
    <property type="component" value="Unassembled WGS sequence"/>
</dbReference>
<reference evidence="2" key="1">
    <citation type="submission" date="2023-06" db="EMBL/GenBank/DDBJ databases">
        <authorList>
            <consortium name="Lawrence Berkeley National Laboratory"/>
            <person name="Ahrendt S."/>
            <person name="Sahu N."/>
            <person name="Indic B."/>
            <person name="Wong-Bajracharya J."/>
            <person name="Merenyi Z."/>
            <person name="Ke H.-M."/>
            <person name="Monk M."/>
            <person name="Kocsube S."/>
            <person name="Drula E."/>
            <person name="Lipzen A."/>
            <person name="Balint B."/>
            <person name="Henrissat B."/>
            <person name="Andreopoulos B."/>
            <person name="Martin F.M."/>
            <person name="Harder C.B."/>
            <person name="Rigling D."/>
            <person name="Ford K.L."/>
            <person name="Foster G.D."/>
            <person name="Pangilinan J."/>
            <person name="Papanicolaou A."/>
            <person name="Barry K."/>
            <person name="LaButti K."/>
            <person name="Viragh M."/>
            <person name="Koriabine M."/>
            <person name="Yan M."/>
            <person name="Riley R."/>
            <person name="Champramary S."/>
            <person name="Plett K.L."/>
            <person name="Tsai I.J."/>
            <person name="Slot J."/>
            <person name="Sipos G."/>
            <person name="Plett J."/>
            <person name="Nagy L.G."/>
            <person name="Grigoriev I.V."/>
        </authorList>
    </citation>
    <scope>NUCLEOTIDE SEQUENCE</scope>
    <source>
        <strain evidence="2">CCBAS 213</strain>
    </source>
</reference>
<dbReference type="Pfam" id="PF13391">
    <property type="entry name" value="HNH_2"/>
    <property type="match status" value="1"/>
</dbReference>
<evidence type="ECO:0000313" key="2">
    <source>
        <dbReference type="EMBL" id="KAK0458970.1"/>
    </source>
</evidence>
<name>A0AA39KFF1_ARMTA</name>
<proteinExistence type="predicted"/>
<accession>A0AA39KFF1</accession>
<comment type="caution">
    <text evidence="2">The sequence shown here is derived from an EMBL/GenBank/DDBJ whole genome shotgun (WGS) entry which is preliminary data.</text>
</comment>
<dbReference type="RefSeq" id="XP_060331220.1">
    <property type="nucleotide sequence ID" value="XM_060477399.1"/>
</dbReference>
<dbReference type="GeneID" id="85360947"/>
<dbReference type="EMBL" id="JAUEPS010000016">
    <property type="protein sequence ID" value="KAK0458970.1"/>
    <property type="molecule type" value="Genomic_DNA"/>
</dbReference>
<feature type="domain" description="HNH nuclease" evidence="1">
    <location>
        <begin position="139"/>
        <end position="191"/>
    </location>
</feature>
<gene>
    <name evidence="2" type="ORF">EV420DRAFT_1642679</name>
</gene>
<evidence type="ECO:0000259" key="1">
    <source>
        <dbReference type="Pfam" id="PF13391"/>
    </source>
</evidence>